<dbReference type="InterPro" id="IPR000428">
    <property type="entry name" value="Cu-bd"/>
</dbReference>
<dbReference type="Gene3D" id="3.30.70.100">
    <property type="match status" value="1"/>
</dbReference>
<evidence type="ECO:0000313" key="4">
    <source>
        <dbReference type="Proteomes" id="UP000596938"/>
    </source>
</evidence>
<dbReference type="CDD" id="cd00371">
    <property type="entry name" value="HMA"/>
    <property type="match status" value="1"/>
</dbReference>
<keyword evidence="4" id="KW-1185">Reference proteome</keyword>
<name>A0ABQ1Y1E3_9MICC</name>
<dbReference type="InterPro" id="IPR036163">
    <property type="entry name" value="HMA_dom_sf"/>
</dbReference>
<accession>A0ABQ1Y1E3</accession>
<gene>
    <name evidence="3" type="ORF">GCM10011577_37350</name>
</gene>
<protein>
    <recommendedName>
        <fullName evidence="2">HMA domain-containing protein</fullName>
    </recommendedName>
</protein>
<dbReference type="InterPro" id="IPR006121">
    <property type="entry name" value="HMA_dom"/>
</dbReference>
<organism evidence="3 4">
    <name type="scientific">Pseudarthrobacter polychromogenes</name>
    <dbReference type="NCBI Taxonomy" id="1676"/>
    <lineage>
        <taxon>Bacteria</taxon>
        <taxon>Bacillati</taxon>
        <taxon>Actinomycetota</taxon>
        <taxon>Actinomycetes</taxon>
        <taxon>Micrococcales</taxon>
        <taxon>Micrococcaceae</taxon>
        <taxon>Pseudarthrobacter</taxon>
    </lineage>
</organism>
<dbReference type="InterPro" id="IPR017969">
    <property type="entry name" value="Heavy-metal-associated_CS"/>
</dbReference>
<dbReference type="Pfam" id="PF00403">
    <property type="entry name" value="HMA"/>
    <property type="match status" value="1"/>
</dbReference>
<evidence type="ECO:0000313" key="3">
    <source>
        <dbReference type="EMBL" id="GGH09092.1"/>
    </source>
</evidence>
<keyword evidence="1" id="KW-0479">Metal-binding</keyword>
<proteinExistence type="predicted"/>
<reference evidence="4" key="1">
    <citation type="journal article" date="2019" name="Int. J. Syst. Evol. Microbiol.">
        <title>The Global Catalogue of Microorganisms (GCM) 10K type strain sequencing project: providing services to taxonomists for standard genome sequencing and annotation.</title>
        <authorList>
            <consortium name="The Broad Institute Genomics Platform"/>
            <consortium name="The Broad Institute Genome Sequencing Center for Infectious Disease"/>
            <person name="Wu L."/>
            <person name="Ma J."/>
        </authorList>
    </citation>
    <scope>NUCLEOTIDE SEQUENCE [LARGE SCALE GENOMIC DNA]</scope>
    <source>
        <strain evidence="4">CGMCC 1.1927</strain>
    </source>
</reference>
<dbReference type="EMBL" id="BMKU01000016">
    <property type="protein sequence ID" value="GGH09092.1"/>
    <property type="molecule type" value="Genomic_DNA"/>
</dbReference>
<feature type="domain" description="HMA" evidence="2">
    <location>
        <begin position="43"/>
        <end position="109"/>
    </location>
</feature>
<dbReference type="Proteomes" id="UP000596938">
    <property type="component" value="Unassembled WGS sequence"/>
</dbReference>
<dbReference type="RefSeq" id="WP_188813441.1">
    <property type="nucleotide sequence ID" value="NZ_BAAAWV010000001.1"/>
</dbReference>
<dbReference type="PROSITE" id="PS51257">
    <property type="entry name" value="PROKAR_LIPOPROTEIN"/>
    <property type="match status" value="1"/>
</dbReference>
<evidence type="ECO:0000259" key="2">
    <source>
        <dbReference type="PROSITE" id="PS50846"/>
    </source>
</evidence>
<sequence>MFDSENRTELPLASSAGCSCCSPAGHAQKAPAAVVHSDAAAPSQRTFSVEGLTCGHCVRTVEKAVSALDGVESASVDLVAGGRSGLTVAGSVSDAAVRQAVTSAGYSLAAN</sequence>
<evidence type="ECO:0000256" key="1">
    <source>
        <dbReference type="ARBA" id="ARBA00022723"/>
    </source>
</evidence>
<dbReference type="PROSITE" id="PS01047">
    <property type="entry name" value="HMA_1"/>
    <property type="match status" value="1"/>
</dbReference>
<dbReference type="SUPFAM" id="SSF55008">
    <property type="entry name" value="HMA, heavy metal-associated domain"/>
    <property type="match status" value="1"/>
</dbReference>
<dbReference type="PROSITE" id="PS50846">
    <property type="entry name" value="HMA_2"/>
    <property type="match status" value="1"/>
</dbReference>
<dbReference type="PRINTS" id="PR00944">
    <property type="entry name" value="CUEXPORT"/>
</dbReference>
<comment type="caution">
    <text evidence="3">The sequence shown here is derived from an EMBL/GenBank/DDBJ whole genome shotgun (WGS) entry which is preliminary data.</text>
</comment>